<dbReference type="AlphaFoldDB" id="A0A2V4MNK1"/>
<name>A0A2V4MNK1_9RHOB</name>
<protein>
    <submittedName>
        <fullName evidence="2">Invasion-associated locus B family protein</fullName>
    </submittedName>
</protein>
<dbReference type="Pfam" id="PF06776">
    <property type="entry name" value="IalB"/>
    <property type="match status" value="1"/>
</dbReference>
<evidence type="ECO:0000256" key="1">
    <source>
        <dbReference type="SAM" id="SignalP"/>
    </source>
</evidence>
<dbReference type="Proteomes" id="UP000248012">
    <property type="component" value="Unassembled WGS sequence"/>
</dbReference>
<evidence type="ECO:0000313" key="3">
    <source>
        <dbReference type="Proteomes" id="UP000248012"/>
    </source>
</evidence>
<dbReference type="InterPro" id="IPR038696">
    <property type="entry name" value="IalB_sf"/>
</dbReference>
<keyword evidence="1" id="KW-0732">Signal</keyword>
<dbReference type="OrthoDB" id="9797912at2"/>
<dbReference type="InterPro" id="IPR010642">
    <property type="entry name" value="Invasion_prot_B"/>
</dbReference>
<keyword evidence="3" id="KW-1185">Reference proteome</keyword>
<dbReference type="EMBL" id="QFVT01000003">
    <property type="protein sequence ID" value="PYC48305.1"/>
    <property type="molecule type" value="Genomic_DNA"/>
</dbReference>
<dbReference type="RefSeq" id="WP_110795039.1">
    <property type="nucleotide sequence ID" value="NZ_KZ826482.1"/>
</dbReference>
<dbReference type="Gene3D" id="2.60.40.1880">
    <property type="entry name" value="Invasion associated locus B (IalB) protein"/>
    <property type="match status" value="1"/>
</dbReference>
<feature type="chain" id="PRO_5015950016" evidence="1">
    <location>
        <begin position="22"/>
        <end position="207"/>
    </location>
</feature>
<accession>A0A2V4MNK1</accession>
<evidence type="ECO:0000313" key="2">
    <source>
        <dbReference type="EMBL" id="PYC48305.1"/>
    </source>
</evidence>
<comment type="caution">
    <text evidence="2">The sequence shown here is derived from an EMBL/GenBank/DDBJ whole genome shotgun (WGS) entry which is preliminary data.</text>
</comment>
<reference evidence="2 3" key="1">
    <citation type="submission" date="2018-05" db="EMBL/GenBank/DDBJ databases">
        <title>Oceanovita maritima gen. nov., sp. nov., a marine bacterium in the family Rhodobacteraceae isolated from surface seawater of Lundu port Xiamen, China.</title>
        <authorList>
            <person name="Hetharua B.H."/>
            <person name="Min D."/>
            <person name="Liao H."/>
            <person name="Tian Y."/>
        </authorList>
    </citation>
    <scope>NUCLEOTIDE SEQUENCE [LARGE SCALE GENOMIC DNA]</scope>
    <source>
        <strain evidence="2 3">FSX-11</strain>
    </source>
</reference>
<gene>
    <name evidence="2" type="ORF">DI396_04725</name>
</gene>
<organism evidence="2 3">
    <name type="scientific">Litorivita pollutaquae</name>
    <dbReference type="NCBI Taxonomy" id="2200892"/>
    <lineage>
        <taxon>Bacteria</taxon>
        <taxon>Pseudomonadati</taxon>
        <taxon>Pseudomonadota</taxon>
        <taxon>Alphaproteobacteria</taxon>
        <taxon>Rhodobacterales</taxon>
        <taxon>Paracoccaceae</taxon>
        <taxon>Litorivita</taxon>
    </lineage>
</organism>
<proteinExistence type="predicted"/>
<feature type="signal peptide" evidence="1">
    <location>
        <begin position="1"/>
        <end position="21"/>
    </location>
</feature>
<sequence length="207" mass="21534">MPKLLTSLSLAALLAASTAFAQSADTAAPADSAPAAEANEGTADGGLVVGQEEAPAGPYTKEEVGDWRLQCFPKADAKSDDDPCHIYQLLKDETGNAVAEISLFRLPEGGKAVAGATVVVPLETLLTAQLRISVDGSKAKVYPYSFCNKIGCYARIGLTPEDIAQFKKGAKANVTLVPFVAPDQKITLDLSLTGFTAGYDKASVVAQ</sequence>